<keyword evidence="2" id="KW-1185">Reference proteome</keyword>
<accession>A0ACD1H169</accession>
<organism evidence="1 2">
    <name type="scientific">Aspergillus aculeatinus CBS 121060</name>
    <dbReference type="NCBI Taxonomy" id="1448322"/>
    <lineage>
        <taxon>Eukaryota</taxon>
        <taxon>Fungi</taxon>
        <taxon>Dikarya</taxon>
        <taxon>Ascomycota</taxon>
        <taxon>Pezizomycotina</taxon>
        <taxon>Eurotiomycetes</taxon>
        <taxon>Eurotiomycetidae</taxon>
        <taxon>Eurotiales</taxon>
        <taxon>Aspergillaceae</taxon>
        <taxon>Aspergillus</taxon>
        <taxon>Aspergillus subgen. Circumdati</taxon>
    </lineage>
</organism>
<evidence type="ECO:0000313" key="2">
    <source>
        <dbReference type="Proteomes" id="UP000249661"/>
    </source>
</evidence>
<evidence type="ECO:0000313" key="1">
    <source>
        <dbReference type="EMBL" id="RAH67315.1"/>
    </source>
</evidence>
<name>A0ACD1H169_9EURO</name>
<reference evidence="1" key="1">
    <citation type="submission" date="2018-02" db="EMBL/GenBank/DDBJ databases">
        <title>The genomes of Aspergillus section Nigri reveals drivers in fungal speciation.</title>
        <authorList>
            <consortium name="DOE Joint Genome Institute"/>
            <person name="Vesth T.C."/>
            <person name="Nybo J."/>
            <person name="Theobald S."/>
            <person name="Brandl J."/>
            <person name="Frisvad J.C."/>
            <person name="Nielsen K.F."/>
            <person name="Lyhne E.K."/>
            <person name="Kogle M.E."/>
            <person name="Kuo A."/>
            <person name="Riley R."/>
            <person name="Clum A."/>
            <person name="Nolan M."/>
            <person name="Lipzen A."/>
            <person name="Salamov A."/>
            <person name="Henrissat B."/>
            <person name="Wiebenga A."/>
            <person name="De vries R.P."/>
            <person name="Grigoriev I.V."/>
            <person name="Mortensen U.H."/>
            <person name="Andersen M.R."/>
            <person name="Baker S.E."/>
        </authorList>
    </citation>
    <scope>NUCLEOTIDE SEQUENCE</scope>
    <source>
        <strain evidence="1">CBS 121060</strain>
    </source>
</reference>
<proteinExistence type="predicted"/>
<protein>
    <submittedName>
        <fullName evidence="1">Uncharacterized protein</fullName>
    </submittedName>
</protein>
<dbReference type="Proteomes" id="UP000249661">
    <property type="component" value="Unassembled WGS sequence"/>
</dbReference>
<dbReference type="EMBL" id="KZ824975">
    <property type="protein sequence ID" value="RAH67315.1"/>
    <property type="molecule type" value="Genomic_DNA"/>
</dbReference>
<gene>
    <name evidence="1" type="ORF">BO66DRAFT_379636</name>
</gene>
<sequence>MSVKVQAESVLYVVGLVGMLGTWGRSALDGSTALLLRALDGSKPYIFPGTEATLRRTFTGLRYPLDCTLSVLIAFWYEAVDGSHPAASAVSLYFLGQLLPCIVIAYVNGLRGQKPSLLKYWRPTLWLLLFQGCTIGSTGFLWALSYIATSPTVRLPKQINLNTLQHTSTISSFAPLVEHLLFPAIVLSYLVPAALMTLPVARTISNSSNYHQLAIIAWNIYPLLTLASLYTLRPLLKLVAPADTTQTTPATSKENGAHIHAIRAATIPALLFSTLMHISTVAVSIATVLFPTLFQPTYRRELHPTAIFIPPLAIGPQAKSPGDGVRGFLLWDQVAGYSTVMVVVMLELRSAWAAKGWGFRWQWMIPVALGGSLLLGPGSVCLLGSWVRDEVLFGGWGQEVKPVRKVG</sequence>